<gene>
    <name evidence="1" type="ORF">Mbo2_037</name>
</gene>
<name>A0A9E7ISC1_9CAUD</name>
<dbReference type="EMBL" id="ON191531">
    <property type="protein sequence ID" value="URG17407.1"/>
    <property type="molecule type" value="Genomic_DNA"/>
</dbReference>
<reference evidence="1" key="1">
    <citation type="submission" date="2022-04" db="EMBL/GenBank/DDBJ databases">
        <authorList>
            <person name="Hwangbo M."/>
            <person name="Wang B."/>
            <person name="Gill J.J."/>
            <person name="Chu K.-H."/>
            <person name="Young R."/>
        </authorList>
    </citation>
    <scope>NUCLEOTIDE SEQUENCE</scope>
</reference>
<accession>A0A9E7ISC1</accession>
<dbReference type="Proteomes" id="UP001057233">
    <property type="component" value="Segment"/>
</dbReference>
<evidence type="ECO:0000313" key="1">
    <source>
        <dbReference type="EMBL" id="URG17407.1"/>
    </source>
</evidence>
<organism evidence="1 2">
    <name type="scientific">Rhodococcus phage Mbo2</name>
    <dbReference type="NCBI Taxonomy" id="2936911"/>
    <lineage>
        <taxon>Viruses</taxon>
        <taxon>Duplodnaviria</taxon>
        <taxon>Heunggongvirae</taxon>
        <taxon>Uroviricota</taxon>
        <taxon>Caudoviricetes</taxon>
        <taxon>Caudoviricetes incertae sedis</taxon>
        <taxon>Mboduovirus</taxon>
        <taxon>Mboduovirus mbo2</taxon>
    </lineage>
</organism>
<sequence>MKKIVVKIKGKSTRPDVMIGSQIEVLGRVFDTVTGEFEGDWAVLPVRKVEFEAEAQSFVEANLTTFVGQIENVEMALGGVTYEKKFVELDRNAE</sequence>
<protein>
    <submittedName>
        <fullName evidence="1">Uncharacterized protein</fullName>
    </submittedName>
</protein>
<keyword evidence="2" id="KW-1185">Reference proteome</keyword>
<proteinExistence type="predicted"/>
<evidence type="ECO:0000313" key="2">
    <source>
        <dbReference type="Proteomes" id="UP001057233"/>
    </source>
</evidence>